<keyword evidence="2" id="KW-1185">Reference proteome</keyword>
<evidence type="ECO:0000313" key="2">
    <source>
        <dbReference type="Proteomes" id="UP001491349"/>
    </source>
</evidence>
<dbReference type="EMBL" id="JBBPCB010000006">
    <property type="protein sequence ID" value="MEK8180636.1"/>
    <property type="molecule type" value="Genomic_DNA"/>
</dbReference>
<dbReference type="SUPFAM" id="SSF51126">
    <property type="entry name" value="Pectin lyase-like"/>
    <property type="match status" value="1"/>
</dbReference>
<dbReference type="PROSITE" id="PS51257">
    <property type="entry name" value="PROKAR_LIPOPROTEIN"/>
    <property type="match status" value="1"/>
</dbReference>
<organism evidence="1 2">
    <name type="scientific">Flavobacterium buctense</name>
    <dbReference type="NCBI Taxonomy" id="1648146"/>
    <lineage>
        <taxon>Bacteria</taxon>
        <taxon>Pseudomonadati</taxon>
        <taxon>Bacteroidota</taxon>
        <taxon>Flavobacteriia</taxon>
        <taxon>Flavobacteriales</taxon>
        <taxon>Flavobacteriaceae</taxon>
        <taxon>Flavobacterium</taxon>
    </lineage>
</organism>
<accession>A0ABU9E257</accession>
<name>A0ABU9E257_9FLAO</name>
<evidence type="ECO:0008006" key="3">
    <source>
        <dbReference type="Google" id="ProtNLM"/>
    </source>
</evidence>
<evidence type="ECO:0000313" key="1">
    <source>
        <dbReference type="EMBL" id="MEK8180636.1"/>
    </source>
</evidence>
<gene>
    <name evidence="1" type="ORF">WMW71_09830</name>
</gene>
<dbReference type="RefSeq" id="WP_187660752.1">
    <property type="nucleotide sequence ID" value="NZ_JACTAB010000006.1"/>
</dbReference>
<dbReference type="Proteomes" id="UP001491349">
    <property type="component" value="Unassembled WGS sequence"/>
</dbReference>
<dbReference type="InterPro" id="IPR011050">
    <property type="entry name" value="Pectin_lyase_fold/virulence"/>
</dbReference>
<reference evidence="1 2" key="1">
    <citation type="submission" date="2024-04" db="EMBL/GenBank/DDBJ databases">
        <title>draft genome sequnece of Flavobacterium buctense JCM 30750.</title>
        <authorList>
            <person name="Kim D.-U."/>
        </authorList>
    </citation>
    <scope>NUCLEOTIDE SEQUENCE [LARGE SCALE GENOMIC DNA]</scope>
    <source>
        <strain evidence="1 2">JCM 30750</strain>
    </source>
</reference>
<sequence>MRNIIILFIVGLAISVSSCREDFQFEASTGDLTFSKDTVYLDTVFTNIGSSTYTLKVYNKSDKDIKIPTIQLGKGQDSKYRMTVDGMVGENNRVFHDVELLAKDSMYIFIEVTTDVASANPTDFLYTDQIQFDSGDNFQKVELVTLIQDAYFLYPKRFSDGTTETLNIDGIEEPVYGFFLDENDPVNGNEYNWNNDKPYVVYGFAAVPNGKTLTVQPGAKIHFHAESGLIVGNGGSFKAVGTIENNIIFEGDRLEPDFSDVPGQWETIWLTAGSTGNEIENVIIKNAIVGLNIDSNDGNFMTIKNTQIYNSSLAGIYAKTAKIQGENIVVNYGGVAALACTLGGSYDFKHCTFNNNWSSSRQVAVLLNNYYEDENGSNVAFDLTQADFKNCIIYGSNTYELKLDPDTTEDFNYSFTKCLIKFGSTTDALYSWIYDNPLIKRNEDPKFLNIQNNQLNIDEDSAARDFGDNVGVANDILGNPRNAPYDAGAYNWTTFED</sequence>
<proteinExistence type="predicted"/>
<protein>
    <recommendedName>
        <fullName evidence="3">DUF5123 domain-containing protein</fullName>
    </recommendedName>
</protein>
<comment type="caution">
    <text evidence="1">The sequence shown here is derived from an EMBL/GenBank/DDBJ whole genome shotgun (WGS) entry which is preliminary data.</text>
</comment>